<dbReference type="PROSITE" id="PS00022">
    <property type="entry name" value="EGF_1"/>
    <property type="match status" value="1"/>
</dbReference>
<evidence type="ECO:0000256" key="1">
    <source>
        <dbReference type="PROSITE-ProRule" id="PRU01005"/>
    </source>
</evidence>
<reference evidence="3 4" key="1">
    <citation type="journal article" date="2017" name="Curr. Biol.">
        <title>Genome architecture and evolution of a unichromosomal asexual nematode.</title>
        <authorList>
            <person name="Fradin H."/>
            <person name="Zegar C."/>
            <person name="Gutwein M."/>
            <person name="Lucas J."/>
            <person name="Kovtun M."/>
            <person name="Corcoran D."/>
            <person name="Baugh L.R."/>
            <person name="Kiontke K."/>
            <person name="Gunsalus K."/>
            <person name="Fitch D.H."/>
            <person name="Piano F."/>
        </authorList>
    </citation>
    <scope>NUCLEOTIDE SEQUENCE [LARGE SCALE GENOMIC DNA]</scope>
    <source>
        <strain evidence="3">PF1309</strain>
    </source>
</reference>
<keyword evidence="4" id="KW-1185">Reference proteome</keyword>
<dbReference type="PANTHER" id="PTHR15854:SF17">
    <property type="entry name" value="SHKT DOMAIN-CONTAINING PROTEIN"/>
    <property type="match status" value="1"/>
</dbReference>
<accession>A0A2A2K9Y2</accession>
<dbReference type="OrthoDB" id="58529at2759"/>
<dbReference type="InterPro" id="IPR003582">
    <property type="entry name" value="ShKT_dom"/>
</dbReference>
<evidence type="ECO:0000313" key="4">
    <source>
        <dbReference type="Proteomes" id="UP000218231"/>
    </source>
</evidence>
<comment type="caution">
    <text evidence="3">The sequence shown here is derived from an EMBL/GenBank/DDBJ whole genome shotgun (WGS) entry which is preliminary data.</text>
</comment>
<dbReference type="Pfam" id="PF01549">
    <property type="entry name" value="ShK"/>
    <property type="match status" value="1"/>
</dbReference>
<evidence type="ECO:0000259" key="2">
    <source>
        <dbReference type="PROSITE" id="PS51670"/>
    </source>
</evidence>
<dbReference type="InterPro" id="IPR012674">
    <property type="entry name" value="Calycin"/>
</dbReference>
<evidence type="ECO:0000313" key="3">
    <source>
        <dbReference type="EMBL" id="PAV70751.1"/>
    </source>
</evidence>
<dbReference type="InterPro" id="IPR045165">
    <property type="entry name" value="Nitrobindin"/>
</dbReference>
<gene>
    <name evidence="3" type="ORF">WR25_05384</name>
</gene>
<dbReference type="EMBL" id="LIAE01009215">
    <property type="protein sequence ID" value="PAV70751.1"/>
    <property type="molecule type" value="Genomic_DNA"/>
</dbReference>
<protein>
    <recommendedName>
        <fullName evidence="2">ShKT domain-containing protein</fullName>
    </recommendedName>
</protein>
<feature type="domain" description="ShKT" evidence="2">
    <location>
        <begin position="37"/>
        <end position="74"/>
    </location>
</feature>
<dbReference type="PANTHER" id="PTHR15854">
    <property type="entry name" value="THAP4 PROTEIN"/>
    <property type="match status" value="1"/>
</dbReference>
<proteinExistence type="predicted"/>
<dbReference type="Proteomes" id="UP000218231">
    <property type="component" value="Unassembled WGS sequence"/>
</dbReference>
<comment type="caution">
    <text evidence="1">Lacks conserved residue(s) required for the propagation of feature annotation.</text>
</comment>
<sequence length="286" mass="32986">MNTPQSCGREGRCVAGKFGNRCICPAGWMGRGCRRPCQDIYTACKRWKNENKCTWTKRIFPFYADNCGASCGACQNGNIKLRHALPPLLENIAWFIGRWECTTTSGERYPEPISGAYHEILDVAPSEVPEFDRPPVNITVTTRTLDGRDVHIDLGFLTSKPFNENTGFIDVNKPLEGDDLVAIETVSNNGMLIIEEGTVTPTEIKLEMKHRKSILSHWKEFRESKRMFILRSPDLLEERVYVKDWHGREKKWLKRYKKTFDYLQDYVLFTEEIGIFHSPTQRSRKG</sequence>
<dbReference type="InterPro" id="IPR000742">
    <property type="entry name" value="EGF"/>
</dbReference>
<dbReference type="AlphaFoldDB" id="A0A2A2K9Y2"/>
<organism evidence="3 4">
    <name type="scientific">Diploscapter pachys</name>
    <dbReference type="NCBI Taxonomy" id="2018661"/>
    <lineage>
        <taxon>Eukaryota</taxon>
        <taxon>Metazoa</taxon>
        <taxon>Ecdysozoa</taxon>
        <taxon>Nematoda</taxon>
        <taxon>Chromadorea</taxon>
        <taxon>Rhabditida</taxon>
        <taxon>Rhabditina</taxon>
        <taxon>Rhabditomorpha</taxon>
        <taxon>Rhabditoidea</taxon>
        <taxon>Rhabditidae</taxon>
        <taxon>Diploscapter</taxon>
    </lineage>
</organism>
<name>A0A2A2K9Y2_9BILA</name>
<dbReference type="Pfam" id="PF08768">
    <property type="entry name" value="THAP4_heme-bd"/>
    <property type="match status" value="1"/>
</dbReference>
<dbReference type="Gene3D" id="2.40.128.20">
    <property type="match status" value="1"/>
</dbReference>
<dbReference type="PROSITE" id="PS51670">
    <property type="entry name" value="SHKT"/>
    <property type="match status" value="1"/>
</dbReference>
<dbReference type="InterPro" id="IPR014878">
    <property type="entry name" value="THAP4-like_heme-bd"/>
</dbReference>
<dbReference type="SUPFAM" id="SSF50814">
    <property type="entry name" value="Lipocalins"/>
    <property type="match status" value="1"/>
</dbReference>